<feature type="transmembrane region" description="Helical" evidence="6">
    <location>
        <begin position="73"/>
        <end position="94"/>
    </location>
</feature>
<dbReference type="InterPro" id="IPR051460">
    <property type="entry name" value="HdrC_iron-sulfur_subunit"/>
</dbReference>
<evidence type="ECO:0000259" key="7">
    <source>
        <dbReference type="Pfam" id="PF02754"/>
    </source>
</evidence>
<feature type="transmembrane region" description="Helical" evidence="6">
    <location>
        <begin position="128"/>
        <end position="149"/>
    </location>
</feature>
<dbReference type="InterPro" id="IPR017896">
    <property type="entry name" value="4Fe4S_Fe-S-bd"/>
</dbReference>
<dbReference type="GO" id="GO:0046872">
    <property type="term" value="F:metal ion binding"/>
    <property type="evidence" value="ECO:0007669"/>
    <property type="project" value="UniProtKB-KW"/>
</dbReference>
<feature type="domain" description="Cysteine-rich" evidence="7">
    <location>
        <begin position="368"/>
        <end position="451"/>
    </location>
</feature>
<dbReference type="InterPro" id="IPR004017">
    <property type="entry name" value="Cys_rich_dom"/>
</dbReference>
<evidence type="ECO:0000259" key="8">
    <source>
        <dbReference type="Pfam" id="PF13183"/>
    </source>
</evidence>
<keyword evidence="3" id="KW-0560">Oxidoreductase</keyword>
<dbReference type="PROSITE" id="PS51257">
    <property type="entry name" value="PROKAR_LIPOPROTEIN"/>
    <property type="match status" value="1"/>
</dbReference>
<keyword evidence="6" id="KW-1133">Transmembrane helix</keyword>
<dbReference type="Proteomes" id="UP001193389">
    <property type="component" value="Chromosome"/>
</dbReference>
<dbReference type="GO" id="GO:0051539">
    <property type="term" value="F:4 iron, 4 sulfur cluster binding"/>
    <property type="evidence" value="ECO:0007669"/>
    <property type="project" value="UniProtKB-KW"/>
</dbReference>
<keyword evidence="2" id="KW-0479">Metal-binding</keyword>
<dbReference type="GO" id="GO:0005886">
    <property type="term" value="C:plasma membrane"/>
    <property type="evidence" value="ECO:0007669"/>
    <property type="project" value="TreeGrafter"/>
</dbReference>
<evidence type="ECO:0000256" key="3">
    <source>
        <dbReference type="ARBA" id="ARBA00023002"/>
    </source>
</evidence>
<keyword evidence="10" id="KW-1185">Reference proteome</keyword>
<evidence type="ECO:0000256" key="4">
    <source>
        <dbReference type="ARBA" id="ARBA00023004"/>
    </source>
</evidence>
<dbReference type="InterPro" id="IPR017900">
    <property type="entry name" value="4Fe4S_Fe_S_CS"/>
</dbReference>
<dbReference type="PANTHER" id="PTHR43255:SF1">
    <property type="entry name" value="IRON-SULFUR-BINDING OXIDOREDUCTASE FADF-RELATED"/>
    <property type="match status" value="1"/>
</dbReference>
<evidence type="ECO:0000313" key="10">
    <source>
        <dbReference type="Proteomes" id="UP001193389"/>
    </source>
</evidence>
<gene>
    <name evidence="9" type="ORF">AQPE_4787</name>
</gene>
<protein>
    <submittedName>
        <fullName evidence="9">Fe-S oxidoreductase</fullName>
    </submittedName>
</protein>
<feature type="domain" description="Cysteine-rich" evidence="7">
    <location>
        <begin position="487"/>
        <end position="572"/>
    </location>
</feature>
<keyword evidence="4" id="KW-0408">Iron</keyword>
<dbReference type="SUPFAM" id="SSF46548">
    <property type="entry name" value="alpha-helical ferredoxin"/>
    <property type="match status" value="1"/>
</dbReference>
<dbReference type="GO" id="GO:0016491">
    <property type="term" value="F:oxidoreductase activity"/>
    <property type="evidence" value="ECO:0007669"/>
    <property type="project" value="UniProtKB-KW"/>
</dbReference>
<sequence>MKFPPSFILPFTIGLLFISCFLIIIVGIWISELSKIDKSRIVHNIFTRKSLLAIRETFSESLLHRKIFRKNPVLGYMHMSLAFGWFLLIVVGHIEACIHYQTFNVPAYKAIFMRYFMTQPAITLSGKILAACMDLLLLFVLSGVALAYYKRLNSRMFGMKKTTQLKTGDRVALTALWLIFPLRFLAESVSAGIHHNGSIISQPAGQLLSSILPVQSLEMPLWWAYSGALGLFFFALPVSRYMHIPVEVVMIFLRNYGIKVQKRIDGYSRIQIYSCSRCGICLDSCQMTHAAIKDTQSVYALKHIRNRKITDEKLFNCMLCGRCQPDCPVGLELNSLRMTQRIESTKEYNSSYEYLKNGKVDVSPQTEVIYFAGCMTHLTPAIIKSMKEIFAVASVKYWFMDEDKTACCGRPLMQIGQYKAAQKLIDHNRERILASGAKKLVVSCPICYKVFKEDYAIPGITVQHHSEYLLNLMTDKRLPVNKLPLRVIYHDPCELGRGSGIYHQPRLLLDEYTEVIPIKNEKEAAFCCGGSLANIKIKMTERSQIRNKALDEYRNYNPDILVTACPLCKKTFAQSPNLPVHDIAEIVCMSITKSLDFSNETALDFSLKDVAIK</sequence>
<dbReference type="Pfam" id="PF02754">
    <property type="entry name" value="CCG"/>
    <property type="match status" value="2"/>
</dbReference>
<keyword evidence="6" id="KW-0812">Transmembrane</keyword>
<dbReference type="Pfam" id="PF13183">
    <property type="entry name" value="Fer4_8"/>
    <property type="match status" value="1"/>
</dbReference>
<keyword evidence="5" id="KW-0411">Iron-sulfur</keyword>
<evidence type="ECO:0000256" key="6">
    <source>
        <dbReference type="SAM" id="Phobius"/>
    </source>
</evidence>
<dbReference type="InterPro" id="IPR009051">
    <property type="entry name" value="Helical_ferredxn"/>
</dbReference>
<dbReference type="EMBL" id="AP018694">
    <property type="protein sequence ID" value="BBE20593.1"/>
    <property type="molecule type" value="Genomic_DNA"/>
</dbReference>
<dbReference type="SUPFAM" id="SSF103501">
    <property type="entry name" value="Respiratory nitrate reductase 1 gamma chain"/>
    <property type="match status" value="1"/>
</dbReference>
<feature type="transmembrane region" description="Helical" evidence="6">
    <location>
        <begin position="6"/>
        <end position="30"/>
    </location>
</feature>
<evidence type="ECO:0000256" key="2">
    <source>
        <dbReference type="ARBA" id="ARBA00022723"/>
    </source>
</evidence>
<proteinExistence type="predicted"/>
<accession>A0A5K7SGC1</accession>
<dbReference type="PANTHER" id="PTHR43255">
    <property type="entry name" value="IRON-SULFUR-BINDING OXIDOREDUCTASE FADF-RELATED-RELATED"/>
    <property type="match status" value="1"/>
</dbReference>
<reference evidence="9" key="1">
    <citation type="journal article" date="2020" name="Int. J. Syst. Evol. Microbiol.">
        <title>Aquipluma nitroreducens gen. nov. sp. nov., a novel facultatively anaerobic bacterium isolated from a freshwater lake.</title>
        <authorList>
            <person name="Watanabe M."/>
            <person name="Kojima H."/>
            <person name="Fukui M."/>
        </authorList>
    </citation>
    <scope>NUCLEOTIDE SEQUENCE</scope>
    <source>
        <strain evidence="9">MeG22</strain>
    </source>
</reference>
<feature type="domain" description="4Fe-4S ferredoxin-type" evidence="8">
    <location>
        <begin position="272"/>
        <end position="331"/>
    </location>
</feature>
<evidence type="ECO:0000256" key="1">
    <source>
        <dbReference type="ARBA" id="ARBA00022485"/>
    </source>
</evidence>
<name>A0A5K7SGC1_9BACT</name>
<keyword evidence="1" id="KW-0004">4Fe-4S</keyword>
<organism evidence="9 10">
    <name type="scientific">Aquipluma nitroreducens</name>
    <dbReference type="NCBI Taxonomy" id="2010828"/>
    <lineage>
        <taxon>Bacteria</taxon>
        <taxon>Pseudomonadati</taxon>
        <taxon>Bacteroidota</taxon>
        <taxon>Bacteroidia</taxon>
        <taxon>Marinilabiliales</taxon>
        <taxon>Prolixibacteraceae</taxon>
        <taxon>Aquipluma</taxon>
    </lineage>
</organism>
<dbReference type="Gene3D" id="1.10.1060.10">
    <property type="entry name" value="Alpha-helical ferredoxin"/>
    <property type="match status" value="1"/>
</dbReference>
<evidence type="ECO:0000313" key="9">
    <source>
        <dbReference type="EMBL" id="BBE20593.1"/>
    </source>
</evidence>
<dbReference type="AlphaFoldDB" id="A0A5K7SGC1"/>
<dbReference type="KEGG" id="anf:AQPE_4787"/>
<evidence type="ECO:0000256" key="5">
    <source>
        <dbReference type="ARBA" id="ARBA00023014"/>
    </source>
</evidence>
<dbReference type="PROSITE" id="PS00198">
    <property type="entry name" value="4FE4S_FER_1"/>
    <property type="match status" value="1"/>
</dbReference>
<keyword evidence="6" id="KW-0472">Membrane</keyword>
<dbReference type="InterPro" id="IPR036197">
    <property type="entry name" value="NarG-like_sf"/>
</dbReference>